<comment type="similarity">
    <text evidence="3 4 5">Belongs to the ATP:guanido phosphotransferase family.</text>
</comment>
<evidence type="ECO:0000256" key="5">
    <source>
        <dbReference type="RuleBase" id="RU000505"/>
    </source>
</evidence>
<dbReference type="PANTHER" id="PTHR11547:SF38">
    <property type="entry name" value="ARGININE KINASE 1-RELATED"/>
    <property type="match status" value="1"/>
</dbReference>
<feature type="binding site" evidence="3 4">
    <location>
        <begin position="17"/>
        <end position="21"/>
    </location>
    <ligand>
        <name>ATP</name>
        <dbReference type="ChEBI" id="CHEBI:30616"/>
    </ligand>
</feature>
<dbReference type="HAMAP" id="MF_00602">
    <property type="entry name" value="Prot_Arg_kinase"/>
    <property type="match status" value="1"/>
</dbReference>
<proteinExistence type="inferred from homology"/>
<sequence length="344" mass="39409">MKNWLISPEDNKEIVISSRIRLARNIKNIFFPHKLKEEEGRDLVNTIEEAFYSSCNTTQDYSTYYLWQSDPLNNNIYLDKHLISSKLLSNYMSAAFIINKDETVSIMINEEDHLRIQCITSGLNLEETYDAANKIDDLLEEKLDYAYSEQLGYMTACPTNIGTGLRASVMIHLPALSMSNEMTGVFNALTQVGMTIRGMYGEGSKSRGNIYQISNQVTLGVSEKEILDNLKAVVNHIINQENLAREKFIKTYEYELKDRIYRAYGILKSSFIMDSAECLSLLSNVRFGIEMGIINDIDKNTLNELMVNTQGAMLQKVYNRELSDRESSIYRAELLRKSLNRQSI</sequence>
<gene>
    <name evidence="3" type="primary">mcsB</name>
    <name evidence="7" type="ORF">KQI86_11715</name>
</gene>
<dbReference type="InterPro" id="IPR022414">
    <property type="entry name" value="ATP-guanido_PTrfase_cat"/>
</dbReference>
<dbReference type="InterPro" id="IPR000749">
    <property type="entry name" value="ATP-guanido_PTrfase"/>
</dbReference>
<feature type="binding site" evidence="3 4">
    <location>
        <position position="81"/>
    </location>
    <ligand>
        <name>ATP</name>
        <dbReference type="ChEBI" id="CHEBI:30616"/>
    </ligand>
</feature>
<keyword evidence="1 3" id="KW-0547">Nucleotide-binding</keyword>
<keyword evidence="3 4" id="KW-0418">Kinase</keyword>
<dbReference type="Proteomes" id="UP000726170">
    <property type="component" value="Unassembled WGS sequence"/>
</dbReference>
<evidence type="ECO:0000256" key="2">
    <source>
        <dbReference type="ARBA" id="ARBA00022840"/>
    </source>
</evidence>
<dbReference type="Pfam" id="PF00217">
    <property type="entry name" value="ATP-gua_Ptrans"/>
    <property type="match status" value="1"/>
</dbReference>
<dbReference type="PROSITE" id="PS51510">
    <property type="entry name" value="PHOSPHAGEN_KINASE_C"/>
    <property type="match status" value="1"/>
</dbReference>
<feature type="domain" description="Phosphagen kinase C-terminal" evidence="6">
    <location>
        <begin position="14"/>
        <end position="244"/>
    </location>
</feature>
<dbReference type="EC" id="2.7.14.1" evidence="3"/>
<evidence type="ECO:0000313" key="8">
    <source>
        <dbReference type="Proteomes" id="UP000726170"/>
    </source>
</evidence>
<accession>A0ABS6EJ07</accession>
<dbReference type="InterPro" id="IPR022415">
    <property type="entry name" value="ATP-guanido_PTrfase_AS"/>
</dbReference>
<dbReference type="CDD" id="cd07930">
    <property type="entry name" value="bacterial_phosphagen_kinase"/>
    <property type="match status" value="1"/>
</dbReference>
<comment type="catalytic activity">
    <reaction evidence="3">
        <text>L-arginyl-[protein] + ATP = N(omega)-phospho-L-arginyl-[protein] + ADP + H(+)</text>
        <dbReference type="Rhea" id="RHEA:43384"/>
        <dbReference type="Rhea" id="RHEA-COMP:10532"/>
        <dbReference type="Rhea" id="RHEA-COMP:10533"/>
        <dbReference type="ChEBI" id="CHEBI:15378"/>
        <dbReference type="ChEBI" id="CHEBI:29965"/>
        <dbReference type="ChEBI" id="CHEBI:30616"/>
        <dbReference type="ChEBI" id="CHEBI:83226"/>
        <dbReference type="ChEBI" id="CHEBI:456216"/>
        <dbReference type="EC" id="2.7.14.1"/>
    </reaction>
</comment>
<comment type="caution">
    <text evidence="3">Lacks conserved residue(s) required for the propagation of feature annotation.</text>
</comment>
<dbReference type="NCBIfam" id="NF002194">
    <property type="entry name" value="PRK01059.1-4"/>
    <property type="match status" value="1"/>
</dbReference>
<feature type="binding site" evidence="4">
    <location>
        <begin position="197"/>
        <end position="202"/>
    </location>
    <ligand>
        <name>ATP</name>
        <dbReference type="ChEBI" id="CHEBI:30616"/>
    </ligand>
</feature>
<reference evidence="7 8" key="1">
    <citation type="submission" date="2021-06" db="EMBL/GenBank/DDBJ databases">
        <authorList>
            <person name="Sun Q."/>
            <person name="Li D."/>
        </authorList>
    </citation>
    <scope>NUCLEOTIDE SEQUENCE [LARGE SCALE GENOMIC DNA]</scope>
    <source>
        <strain evidence="7 8">MSJ-11</strain>
    </source>
</reference>
<keyword evidence="3 4" id="KW-0808">Transferase</keyword>
<dbReference type="InterPro" id="IPR023660">
    <property type="entry name" value="Arg_Kinase"/>
</dbReference>
<organism evidence="7 8">
    <name type="scientific">Clostridium mobile</name>
    <dbReference type="NCBI Taxonomy" id="2841512"/>
    <lineage>
        <taxon>Bacteria</taxon>
        <taxon>Bacillati</taxon>
        <taxon>Bacillota</taxon>
        <taxon>Clostridia</taxon>
        <taxon>Eubacteriales</taxon>
        <taxon>Clostridiaceae</taxon>
        <taxon>Clostridium</taxon>
    </lineage>
</organism>
<evidence type="ECO:0000259" key="6">
    <source>
        <dbReference type="PROSITE" id="PS51510"/>
    </source>
</evidence>
<evidence type="ECO:0000313" key="7">
    <source>
        <dbReference type="EMBL" id="MBU5485000.1"/>
    </source>
</evidence>
<name>A0ABS6EJ07_9CLOT</name>
<keyword evidence="2 3" id="KW-0067">ATP-binding</keyword>
<evidence type="ECO:0000256" key="4">
    <source>
        <dbReference type="PROSITE-ProRule" id="PRU00843"/>
    </source>
</evidence>
<dbReference type="PANTHER" id="PTHR11547">
    <property type="entry name" value="ARGININE OR CREATINE KINASE"/>
    <property type="match status" value="1"/>
</dbReference>
<dbReference type="EMBL" id="JAHLQF010000003">
    <property type="protein sequence ID" value="MBU5485000.1"/>
    <property type="molecule type" value="Genomic_DNA"/>
</dbReference>
<evidence type="ECO:0000256" key="3">
    <source>
        <dbReference type="HAMAP-Rule" id="MF_00602"/>
    </source>
</evidence>
<dbReference type="RefSeq" id="WP_216439575.1">
    <property type="nucleotide sequence ID" value="NZ_JAHLQF010000003.1"/>
</dbReference>
<evidence type="ECO:0000256" key="1">
    <source>
        <dbReference type="ARBA" id="ARBA00022741"/>
    </source>
</evidence>
<keyword evidence="8" id="KW-1185">Reference proteome</keyword>
<feature type="binding site" evidence="3 4">
    <location>
        <position position="115"/>
    </location>
    <ligand>
        <name>ATP</name>
        <dbReference type="ChEBI" id="CHEBI:30616"/>
    </ligand>
</feature>
<comment type="function">
    <text evidence="3">Catalyzes the specific phosphorylation of arginine residues in proteins.</text>
</comment>
<feature type="binding site" evidence="3 4">
    <location>
        <begin position="166"/>
        <end position="170"/>
    </location>
    <ligand>
        <name>ATP</name>
        <dbReference type="ChEBI" id="CHEBI:30616"/>
    </ligand>
</feature>
<comment type="caution">
    <text evidence="7">The sequence shown here is derived from an EMBL/GenBank/DDBJ whole genome shotgun (WGS) entry which is preliminary data.</text>
</comment>
<dbReference type="PROSITE" id="PS00112">
    <property type="entry name" value="PHOSPHAGEN_KINASE"/>
    <property type="match status" value="1"/>
</dbReference>
<dbReference type="GO" id="GO:1990424">
    <property type="term" value="F:protein arginine kinase activity"/>
    <property type="evidence" value="ECO:0007669"/>
    <property type="project" value="UniProtKB-EC"/>
</dbReference>
<protein>
    <recommendedName>
        <fullName evidence="3">Protein-arginine kinase</fullName>
        <ecNumber evidence="3">2.7.14.1</ecNumber>
    </recommendedName>
</protein>